<dbReference type="EMBL" id="OX451741">
    <property type="protein sequence ID" value="CAI8619702.1"/>
    <property type="molecule type" value="Genomic_DNA"/>
</dbReference>
<reference evidence="2 3" key="1">
    <citation type="submission" date="2023-01" db="EMBL/GenBank/DDBJ databases">
        <authorList>
            <person name="Kreplak J."/>
        </authorList>
    </citation>
    <scope>NUCLEOTIDE SEQUENCE [LARGE SCALE GENOMIC DNA]</scope>
</reference>
<sequence length="142" mass="16282">MSVWAMGKINCRLHLLFPQISSFPSTDSHSNLDFIEINHFLCSDAVYPTNIKKNPILIFFFIFFVSLFTPILTSKASKLKMTMPNLKNHPSIHLHSDHLPLNIFPLIPIQTLTLILTISSPSLNSTSFIEEQNRYLLFSETF</sequence>
<gene>
    <name evidence="2" type="ORF">VFH_VI183920</name>
</gene>
<dbReference type="AlphaFoldDB" id="A0AAV1BC00"/>
<protein>
    <submittedName>
        <fullName evidence="2">Uncharacterized protein</fullName>
    </submittedName>
</protein>
<keyword evidence="3" id="KW-1185">Reference proteome</keyword>
<evidence type="ECO:0000313" key="3">
    <source>
        <dbReference type="Proteomes" id="UP001157006"/>
    </source>
</evidence>
<keyword evidence="1" id="KW-0812">Transmembrane</keyword>
<proteinExistence type="predicted"/>
<feature type="transmembrane region" description="Helical" evidence="1">
    <location>
        <begin position="56"/>
        <end position="73"/>
    </location>
</feature>
<evidence type="ECO:0000313" key="2">
    <source>
        <dbReference type="EMBL" id="CAI8619702.1"/>
    </source>
</evidence>
<organism evidence="2 3">
    <name type="scientific">Vicia faba</name>
    <name type="common">Broad bean</name>
    <name type="synonym">Faba vulgaris</name>
    <dbReference type="NCBI Taxonomy" id="3906"/>
    <lineage>
        <taxon>Eukaryota</taxon>
        <taxon>Viridiplantae</taxon>
        <taxon>Streptophyta</taxon>
        <taxon>Embryophyta</taxon>
        <taxon>Tracheophyta</taxon>
        <taxon>Spermatophyta</taxon>
        <taxon>Magnoliopsida</taxon>
        <taxon>eudicotyledons</taxon>
        <taxon>Gunneridae</taxon>
        <taxon>Pentapetalae</taxon>
        <taxon>rosids</taxon>
        <taxon>fabids</taxon>
        <taxon>Fabales</taxon>
        <taxon>Fabaceae</taxon>
        <taxon>Papilionoideae</taxon>
        <taxon>50 kb inversion clade</taxon>
        <taxon>NPAAA clade</taxon>
        <taxon>Hologalegina</taxon>
        <taxon>IRL clade</taxon>
        <taxon>Fabeae</taxon>
        <taxon>Vicia</taxon>
    </lineage>
</organism>
<keyword evidence="1" id="KW-0472">Membrane</keyword>
<keyword evidence="1" id="KW-1133">Transmembrane helix</keyword>
<accession>A0AAV1BC00</accession>
<dbReference type="Proteomes" id="UP001157006">
    <property type="component" value="Chromosome 6"/>
</dbReference>
<name>A0AAV1BC00_VICFA</name>
<evidence type="ECO:0000256" key="1">
    <source>
        <dbReference type="SAM" id="Phobius"/>
    </source>
</evidence>